<protein>
    <submittedName>
        <fullName evidence="2">Aminoacetone oxidase family FAD-binding enzyme</fullName>
    </submittedName>
</protein>
<dbReference type="PANTHER" id="PTHR42887:SF2">
    <property type="entry name" value="OS12G0638800 PROTEIN"/>
    <property type="match status" value="1"/>
</dbReference>
<accession>A0A855X8W7</accession>
<dbReference type="Pfam" id="PF03486">
    <property type="entry name" value="HI0933_like"/>
    <property type="match status" value="1"/>
</dbReference>
<dbReference type="EMBL" id="PQAP01000048">
    <property type="protein sequence ID" value="PWB73808.1"/>
    <property type="molecule type" value="Genomic_DNA"/>
</dbReference>
<name>A0A855X8W7_9BACT</name>
<gene>
    <name evidence="2" type="ORF">C3F09_04755</name>
</gene>
<dbReference type="InterPro" id="IPR057661">
    <property type="entry name" value="RsdA/BaiN/AoA(So)_Rossmann"/>
</dbReference>
<dbReference type="AlphaFoldDB" id="A0A855X8W7"/>
<dbReference type="PRINTS" id="PR00411">
    <property type="entry name" value="PNDRDTASEI"/>
</dbReference>
<organism evidence="2 3">
    <name type="scientific">candidate division GN15 bacterium</name>
    <dbReference type="NCBI Taxonomy" id="2072418"/>
    <lineage>
        <taxon>Bacteria</taxon>
        <taxon>candidate division GN15</taxon>
    </lineage>
</organism>
<feature type="domain" description="RsdA/BaiN/AoA(So)-like Rossmann fold-like" evidence="1">
    <location>
        <begin position="4"/>
        <end position="189"/>
    </location>
</feature>
<evidence type="ECO:0000313" key="2">
    <source>
        <dbReference type="EMBL" id="PWB73808.1"/>
    </source>
</evidence>
<dbReference type="SUPFAM" id="SSF51905">
    <property type="entry name" value="FAD/NAD(P)-binding domain"/>
    <property type="match status" value="1"/>
</dbReference>
<dbReference type="Proteomes" id="UP000250918">
    <property type="component" value="Unassembled WGS sequence"/>
</dbReference>
<dbReference type="NCBIfam" id="TIGR00275">
    <property type="entry name" value="aminoacetone oxidase family FAD-binding enzyme"/>
    <property type="match status" value="1"/>
</dbReference>
<evidence type="ECO:0000313" key="3">
    <source>
        <dbReference type="Proteomes" id="UP000250918"/>
    </source>
</evidence>
<sequence>MSRTIAIIGGGAAGIFGAIAAAAVDRSAKVIVLEATGQPLDKVRISGGGRCNVTHHCFDPAELVKSYPRGHRELRSVFSRFQPRDTVDWFENHGVTLKAEPDGRMFPVTDDSATVVECLLNSAQELGVELRRECRVKAVTSLGDVGTRRQFEIDIHGREPLACDRLLIATGSSPQGYRFAESLGHSVVPCVPS</sequence>
<dbReference type="Gene3D" id="3.50.50.60">
    <property type="entry name" value="FAD/NAD(P)-binding domain"/>
    <property type="match status" value="1"/>
</dbReference>
<dbReference type="InterPro" id="IPR036188">
    <property type="entry name" value="FAD/NAD-bd_sf"/>
</dbReference>
<reference evidence="2 3" key="1">
    <citation type="journal article" date="2018" name="ISME J.">
        <title>A methanotrophic archaeon couples anaerobic oxidation of methane to Fe(III) reduction.</title>
        <authorList>
            <person name="Cai C."/>
            <person name="Leu A.O."/>
            <person name="Xie G.J."/>
            <person name="Guo J."/>
            <person name="Feng Y."/>
            <person name="Zhao J.X."/>
            <person name="Tyson G.W."/>
            <person name="Yuan Z."/>
            <person name="Hu S."/>
        </authorList>
    </citation>
    <scope>NUCLEOTIDE SEQUENCE [LARGE SCALE GENOMIC DNA]</scope>
    <source>
        <strain evidence="2">FeB_12</strain>
    </source>
</reference>
<comment type="caution">
    <text evidence="2">The sequence shown here is derived from an EMBL/GenBank/DDBJ whole genome shotgun (WGS) entry which is preliminary data.</text>
</comment>
<proteinExistence type="predicted"/>
<dbReference type="InterPro" id="IPR004792">
    <property type="entry name" value="BaiN-like"/>
</dbReference>
<dbReference type="PANTHER" id="PTHR42887">
    <property type="entry name" value="OS12G0638800 PROTEIN"/>
    <property type="match status" value="1"/>
</dbReference>
<evidence type="ECO:0000259" key="1">
    <source>
        <dbReference type="Pfam" id="PF03486"/>
    </source>
</evidence>
<dbReference type="PRINTS" id="PR00368">
    <property type="entry name" value="FADPNR"/>
</dbReference>
<feature type="non-terminal residue" evidence="2">
    <location>
        <position position="193"/>
    </location>
</feature>